<organism evidence="1 2">
    <name type="scientific">Pistacia integerrima</name>
    <dbReference type="NCBI Taxonomy" id="434235"/>
    <lineage>
        <taxon>Eukaryota</taxon>
        <taxon>Viridiplantae</taxon>
        <taxon>Streptophyta</taxon>
        <taxon>Embryophyta</taxon>
        <taxon>Tracheophyta</taxon>
        <taxon>Spermatophyta</taxon>
        <taxon>Magnoliopsida</taxon>
        <taxon>eudicotyledons</taxon>
        <taxon>Gunneridae</taxon>
        <taxon>Pentapetalae</taxon>
        <taxon>rosids</taxon>
        <taxon>malvids</taxon>
        <taxon>Sapindales</taxon>
        <taxon>Anacardiaceae</taxon>
        <taxon>Pistacia</taxon>
    </lineage>
</organism>
<name>A0ACC0XW71_9ROSI</name>
<evidence type="ECO:0000313" key="1">
    <source>
        <dbReference type="EMBL" id="KAJ0025736.1"/>
    </source>
</evidence>
<keyword evidence="2" id="KW-1185">Reference proteome</keyword>
<accession>A0ACC0XW71</accession>
<comment type="caution">
    <text evidence="1">The sequence shown here is derived from an EMBL/GenBank/DDBJ whole genome shotgun (WGS) entry which is preliminary data.</text>
</comment>
<dbReference type="EMBL" id="CM047745">
    <property type="protein sequence ID" value="KAJ0025736.1"/>
    <property type="molecule type" value="Genomic_DNA"/>
</dbReference>
<sequence>MHLCRPCSWTNENVQKHRYYVKILYEGNILLKFIYEKSISGPSGVITLGLSIEPVLEVCSIDSISMNLEKRVEGWNVCITKILGIPWGFLIGPDLFTGSIFLNL</sequence>
<dbReference type="Proteomes" id="UP001163603">
    <property type="component" value="Chromosome 10"/>
</dbReference>
<reference evidence="2" key="1">
    <citation type="journal article" date="2023" name="G3 (Bethesda)">
        <title>Genome assembly and association tests identify interacting loci associated with vigor, precocity, and sex in interspecific pistachio rootstocks.</title>
        <authorList>
            <person name="Palmer W."/>
            <person name="Jacygrad E."/>
            <person name="Sagayaradj S."/>
            <person name="Cavanaugh K."/>
            <person name="Han R."/>
            <person name="Bertier L."/>
            <person name="Beede B."/>
            <person name="Kafkas S."/>
            <person name="Golino D."/>
            <person name="Preece J."/>
            <person name="Michelmore R."/>
        </authorList>
    </citation>
    <scope>NUCLEOTIDE SEQUENCE [LARGE SCALE GENOMIC DNA]</scope>
</reference>
<gene>
    <name evidence="1" type="ORF">Pint_06894</name>
</gene>
<protein>
    <submittedName>
        <fullName evidence="1">Uncharacterized protein</fullName>
    </submittedName>
</protein>
<evidence type="ECO:0000313" key="2">
    <source>
        <dbReference type="Proteomes" id="UP001163603"/>
    </source>
</evidence>
<proteinExistence type="predicted"/>